<keyword evidence="2" id="KW-0812">Transmembrane</keyword>
<dbReference type="SUPFAM" id="SSF56784">
    <property type="entry name" value="HAD-like"/>
    <property type="match status" value="1"/>
</dbReference>
<keyword evidence="2" id="KW-1133">Transmembrane helix</keyword>
<feature type="active site" description="Nucleophile" evidence="1">
    <location>
        <position position="735"/>
    </location>
</feature>
<dbReference type="SUPFAM" id="SSF82199">
    <property type="entry name" value="SET domain"/>
    <property type="match status" value="1"/>
</dbReference>
<evidence type="ECO:0000256" key="1">
    <source>
        <dbReference type="PIRSR" id="PIRSR610708-1"/>
    </source>
</evidence>
<feature type="domain" description="SET" evidence="3">
    <location>
        <begin position="1156"/>
        <end position="1275"/>
    </location>
</feature>
<dbReference type="CDD" id="cd10522">
    <property type="entry name" value="SET_LegAS4-like"/>
    <property type="match status" value="1"/>
</dbReference>
<evidence type="ECO:0000313" key="5">
    <source>
        <dbReference type="Proteomes" id="UP001146120"/>
    </source>
</evidence>
<dbReference type="InterPro" id="IPR001214">
    <property type="entry name" value="SET_dom"/>
</dbReference>
<reference evidence="4" key="2">
    <citation type="journal article" date="2023" name="Microbiol Resour">
        <title>Decontamination and Annotation of the Draft Genome Sequence of the Oomycete Lagenidium giganteum ARSEF 373.</title>
        <authorList>
            <person name="Morgan W.R."/>
            <person name="Tartar A."/>
        </authorList>
    </citation>
    <scope>NUCLEOTIDE SEQUENCE</scope>
    <source>
        <strain evidence="4">ARSEF 373</strain>
    </source>
</reference>
<feature type="transmembrane region" description="Helical" evidence="2">
    <location>
        <begin position="497"/>
        <end position="519"/>
    </location>
</feature>
<comment type="caution">
    <text evidence="4">The sequence shown here is derived from an EMBL/GenBank/DDBJ whole genome shotgun (WGS) entry which is preliminary data.</text>
</comment>
<feature type="active site" description="Proton donor" evidence="1">
    <location>
        <position position="737"/>
    </location>
</feature>
<reference evidence="4" key="1">
    <citation type="submission" date="2022-11" db="EMBL/GenBank/DDBJ databases">
        <authorList>
            <person name="Morgan W.R."/>
            <person name="Tartar A."/>
        </authorList>
    </citation>
    <scope>NUCLEOTIDE SEQUENCE</scope>
    <source>
        <strain evidence="4">ARSEF 373</strain>
    </source>
</reference>
<dbReference type="GO" id="GO:0003676">
    <property type="term" value="F:nucleic acid binding"/>
    <property type="evidence" value="ECO:0007669"/>
    <property type="project" value="InterPro"/>
</dbReference>
<feature type="transmembrane region" description="Helical" evidence="2">
    <location>
        <begin position="455"/>
        <end position="476"/>
    </location>
</feature>
<evidence type="ECO:0000259" key="3">
    <source>
        <dbReference type="PROSITE" id="PS50280"/>
    </source>
</evidence>
<dbReference type="Gene3D" id="3.40.50.1000">
    <property type="entry name" value="HAD superfamily/HAD-like"/>
    <property type="match status" value="1"/>
</dbReference>
<name>A0AAV2Z2V3_9STRA</name>
<dbReference type="InterPro" id="IPR044427">
    <property type="entry name" value="LegAS4-like_SET"/>
</dbReference>
<dbReference type="InterPro" id="IPR036882">
    <property type="entry name" value="Alba-like_dom_sf"/>
</dbReference>
<proteinExistence type="predicted"/>
<accession>A0AAV2Z2V3</accession>
<dbReference type="Pfam" id="PF06941">
    <property type="entry name" value="NT5C"/>
    <property type="match status" value="1"/>
</dbReference>
<dbReference type="SMART" id="SM00317">
    <property type="entry name" value="SET"/>
    <property type="match status" value="1"/>
</dbReference>
<dbReference type="EMBL" id="DAKRPA010000070">
    <property type="protein sequence ID" value="DBA00075.1"/>
    <property type="molecule type" value="Genomic_DNA"/>
</dbReference>
<dbReference type="GO" id="GO:0009264">
    <property type="term" value="P:deoxyribonucleotide catabolic process"/>
    <property type="evidence" value="ECO:0007669"/>
    <property type="project" value="InterPro"/>
</dbReference>
<feature type="transmembrane region" description="Helical" evidence="2">
    <location>
        <begin position="389"/>
        <end position="414"/>
    </location>
</feature>
<keyword evidence="5" id="KW-1185">Reference proteome</keyword>
<dbReference type="InterPro" id="IPR010708">
    <property type="entry name" value="5'(3')-deoxyribonucleotidase"/>
</dbReference>
<dbReference type="Proteomes" id="UP001146120">
    <property type="component" value="Unassembled WGS sequence"/>
</dbReference>
<feature type="transmembrane region" description="Helical" evidence="2">
    <location>
        <begin position="12"/>
        <end position="30"/>
    </location>
</feature>
<dbReference type="GO" id="GO:0008253">
    <property type="term" value="F:5'-nucleotidase activity"/>
    <property type="evidence" value="ECO:0007669"/>
    <property type="project" value="InterPro"/>
</dbReference>
<dbReference type="InterPro" id="IPR046341">
    <property type="entry name" value="SET_dom_sf"/>
</dbReference>
<gene>
    <name evidence="4" type="ORF">N0F65_000366</name>
</gene>
<sequence>MKTGAKIGIRKALFVLLNALSTVLTLLTGLRENHAIVYLTGRYDHIRARLRNGEINYDHIIPDMISKDSLPNLQDVSNSYRFISAPERTFDNLNEDRSTCMRVNSMNTTLFTVDYDDVFGAGRRRAQRFLYSISVPNCDIINLSKEWYNEQCIHVIGGDTNDTKCHEFIFDNFADLKADRLVYVGVEKDFGTPGIPFLKCRGRNDGQFEYITDLMNHQQFWSGGSFHIEIQSSHCVAVQKLHSSDWVWSLFKTEAVNQNAMVVAAVKDHSWLSRTISYIYGLVAITQISLGTFSMVLQSRFVRYIPYSVRFSGVHHLLRYLFPSMKLMALLPHTQAATISLSGATIVASNVWMNHWLYIGLSSIDAAITIRSTYLVFEMGMWMLTKKQNAVNFIFFCSALTKMTWFMCLVHSVMRYLVKLLIDGLSNAGILSGCLRDQLIWYVDGIALFMSYKLYSLWLCVVLLLYQAVHGSTTLMKRIRQTPESTEINSYWDCEIIIDHVTILGLLTATGILFGLLMLQTKYRAIVDNHFIRLLQDRYVFVGWDVFVATEALGLDPYAADEQSHESVASCSFGCVLQQLMMSGPSGLVDLAGDTIFLERKGRESGAVLRYPPAIAESMGLCAREAAHRSVDQENPGMFVENAAGRARTFIVHDALSELTDEKTATLLGNTPLVSLRGKITARRIAFTLKRTGGRFQLRGITNNAGDKRSPAKDTAKHTCSDTLRKSTRTVVAIDLDHTLANFADAVVEWHNENNETKVSVKDLKWDEVWEQLEEERRVDFYNSVQFTTKVTHVEKASEVLKPLRKYFTLYVVTDRPRLVEKQTREWIDTHFSGVFDKLLFVDEDSKDDIIPRKKEIYEEFKVKVAVGSDGSILTKAAEDVPRALLVGNVPWTNEAGTLKRADDWTLASKELLELVQQLQLKPIEKVFAGPKLSRYTDDLVTVSTKKPAVFYANIINSKFNVQRQEVIRLQASEAAITTAVQTAELLRLQNNATTTKISTRYVFKRVKGSPGHRVPKIDTKRHMTASLEPTATAAVAMRAADIDSCIGVRCIDRNQCLAYDGVTRLTRLLHDGEACPDLVAEEDVRLPYRALDGSRRFISVDEAQELMQCIFTTKLIFQRTQMLRNYGFWGFSDSAVDGFDTVQLEQVANPAVLSPKVEIGHAPVLLEVETTALGLFAIEVIHPGEFIGEYTGMLMTHSAGVNKFDSYGVSYPSCFEEGDLYVSASEYGNATRCINHSFSPSARFVPMIHDGILRIFCFAISTIAAGEQIFVNYGPSYWETAGITPIDM</sequence>
<dbReference type="Gene3D" id="3.30.110.20">
    <property type="entry name" value="Alba-like domain"/>
    <property type="match status" value="1"/>
</dbReference>
<feature type="transmembrane region" description="Helical" evidence="2">
    <location>
        <begin position="278"/>
        <end position="297"/>
    </location>
</feature>
<dbReference type="Gene3D" id="2.170.270.10">
    <property type="entry name" value="SET domain"/>
    <property type="match status" value="1"/>
</dbReference>
<dbReference type="PANTHER" id="PTHR35134">
    <property type="entry name" value="NUCLEOTIDASE YQFW-RELATED"/>
    <property type="match status" value="1"/>
</dbReference>
<evidence type="ECO:0000313" key="4">
    <source>
        <dbReference type="EMBL" id="DBA00075.1"/>
    </source>
</evidence>
<evidence type="ECO:0000256" key="2">
    <source>
        <dbReference type="SAM" id="Phobius"/>
    </source>
</evidence>
<dbReference type="InterPro" id="IPR023214">
    <property type="entry name" value="HAD_sf"/>
</dbReference>
<protein>
    <recommendedName>
        <fullName evidence="3">SET domain-containing protein</fullName>
    </recommendedName>
</protein>
<dbReference type="PROSITE" id="PS50280">
    <property type="entry name" value="SET"/>
    <property type="match status" value="1"/>
</dbReference>
<dbReference type="InterPro" id="IPR052419">
    <property type="entry name" value="5_3-deoxyribonucleotidase-like"/>
</dbReference>
<dbReference type="PANTHER" id="PTHR35134:SF2">
    <property type="entry name" value="NUCLEOTIDASE YQFW-RELATED"/>
    <property type="match status" value="1"/>
</dbReference>
<organism evidence="4 5">
    <name type="scientific">Lagenidium giganteum</name>
    <dbReference type="NCBI Taxonomy" id="4803"/>
    <lineage>
        <taxon>Eukaryota</taxon>
        <taxon>Sar</taxon>
        <taxon>Stramenopiles</taxon>
        <taxon>Oomycota</taxon>
        <taxon>Peronosporomycetes</taxon>
        <taxon>Pythiales</taxon>
        <taxon>Pythiaceae</taxon>
    </lineage>
</organism>
<dbReference type="Pfam" id="PF00856">
    <property type="entry name" value="SET"/>
    <property type="match status" value="1"/>
</dbReference>
<dbReference type="InterPro" id="IPR036412">
    <property type="entry name" value="HAD-like_sf"/>
</dbReference>
<keyword evidence="2" id="KW-0472">Membrane</keyword>